<accession>A0A1C5HUZ3</accession>
<proteinExistence type="predicted"/>
<evidence type="ECO:0000256" key="1">
    <source>
        <dbReference type="SAM" id="MobiDB-lite"/>
    </source>
</evidence>
<reference evidence="3 4" key="1">
    <citation type="submission" date="2016-06" db="EMBL/GenBank/DDBJ databases">
        <authorList>
            <person name="Kjaerup R.B."/>
            <person name="Dalgaard T.S."/>
            <person name="Juul-Madsen H.R."/>
        </authorList>
    </citation>
    <scope>NUCLEOTIDE SEQUENCE [LARGE SCALE GENOMIC DNA]</scope>
    <source>
        <strain evidence="3 4">DSM 45097</strain>
    </source>
</reference>
<feature type="domain" description="MmyB-like transcription regulator ligand binding" evidence="2">
    <location>
        <begin position="43"/>
        <end position="204"/>
    </location>
</feature>
<dbReference type="AlphaFoldDB" id="A0A1C5HUZ3"/>
<dbReference type="Pfam" id="PF17765">
    <property type="entry name" value="MLTR_LBD"/>
    <property type="match status" value="1"/>
</dbReference>
<feature type="compositionally biased region" description="Pro residues" evidence="1">
    <location>
        <begin position="25"/>
        <end position="37"/>
    </location>
</feature>
<evidence type="ECO:0000313" key="3">
    <source>
        <dbReference type="EMBL" id="SCG49844.1"/>
    </source>
</evidence>
<dbReference type="InterPro" id="IPR041413">
    <property type="entry name" value="MLTR_LBD"/>
</dbReference>
<name>A0A1C5HUZ3_9ACTN</name>
<dbReference type="PANTHER" id="PTHR35010">
    <property type="entry name" value="BLL4672 PROTEIN-RELATED"/>
    <property type="match status" value="1"/>
</dbReference>
<organism evidence="3 4">
    <name type="scientific">Micromonospora siamensis</name>
    <dbReference type="NCBI Taxonomy" id="299152"/>
    <lineage>
        <taxon>Bacteria</taxon>
        <taxon>Bacillati</taxon>
        <taxon>Actinomycetota</taxon>
        <taxon>Actinomycetes</taxon>
        <taxon>Micromonosporales</taxon>
        <taxon>Micromonosporaceae</taxon>
        <taxon>Micromonospora</taxon>
    </lineage>
</organism>
<evidence type="ECO:0000259" key="2">
    <source>
        <dbReference type="Pfam" id="PF17765"/>
    </source>
</evidence>
<dbReference type="EMBL" id="LT607751">
    <property type="protein sequence ID" value="SCG49844.1"/>
    <property type="molecule type" value="Genomic_DNA"/>
</dbReference>
<protein>
    <recommendedName>
        <fullName evidence="2">MmyB-like transcription regulator ligand binding domain-containing protein</fullName>
    </recommendedName>
</protein>
<sequence>MIALLRQGWQRRHSAQARADNFPAPAGPVPALPPPAAPPEALSSSVLTLLYGHEPFLAWVMGPAWELLASNHMLEALVGPVDPELLVPPVNVLRLILHPRGMAPRLANLDEVHTHLLRRLRRQVELVGGEALVRLEREVRGYRAVPEPAPLATNPIAVPVRLRVGSTLLNLISTAVFFGTPWEGTPSGVTAECVFPADEATRRYLFADPTERPPPD</sequence>
<keyword evidence="4" id="KW-1185">Reference proteome</keyword>
<gene>
    <name evidence="3" type="ORF">GA0074704_2406</name>
</gene>
<evidence type="ECO:0000313" key="4">
    <source>
        <dbReference type="Proteomes" id="UP000198210"/>
    </source>
</evidence>
<dbReference type="PANTHER" id="PTHR35010:SF4">
    <property type="entry name" value="BLL5781 PROTEIN"/>
    <property type="match status" value="1"/>
</dbReference>
<dbReference type="Proteomes" id="UP000198210">
    <property type="component" value="Chromosome I"/>
</dbReference>
<feature type="region of interest" description="Disordered" evidence="1">
    <location>
        <begin position="16"/>
        <end position="37"/>
    </location>
</feature>
<dbReference type="Gene3D" id="3.30.450.180">
    <property type="match status" value="1"/>
</dbReference>